<proteinExistence type="predicted"/>
<dbReference type="PANTHER" id="PTHR33480:SF1">
    <property type="entry name" value="TYR RECOMBINASE DOMAIN-CONTAINING PROTEIN"/>
    <property type="match status" value="1"/>
</dbReference>
<evidence type="ECO:0000313" key="1">
    <source>
        <dbReference type="EMBL" id="CAH0549729.1"/>
    </source>
</evidence>
<dbReference type="Proteomes" id="UP001154078">
    <property type="component" value="Chromosome 11"/>
</dbReference>
<keyword evidence="2" id="KW-1185">Reference proteome</keyword>
<accession>A0A9P0FC35</accession>
<dbReference type="EMBL" id="OV121142">
    <property type="protein sequence ID" value="CAH0549729.1"/>
    <property type="molecule type" value="Genomic_DNA"/>
</dbReference>
<dbReference type="OrthoDB" id="6767710at2759"/>
<sequence>MFETKMEVEYHEVQYDDIKAHESGTDSEIMAKIVLPKAEKANIIQPHVKPSVKIEEFKNLKAWTKKSACPYCMQDVTHFPRHLQRKHNEEGAVKELFAMPLKDPKRKCMLNAIRREGNFATTSNTNFIRPIRRPKSVSCSGPAENLKNLKEEYVACKDCLGYFKRNYLRLHRRKCALRSSLELSEREQHLSTAQLFAICSGVHHQFYATLRLKNEVFPIMRNDAISSQAMYDKLVCCYAENLLKHKGTQIKNVISNKMRELGRLLLCLKNLTGLQKLFDLLKPQFFDSFVAATKVISGYDPETGSFKTSSLPLHMGTSLKQVCDVAAEMVIQKSPFFPCAKPDETLKEIKVLKKLIETSWHCKITSLVSKNPNGRKYQKTKLPLTDSESPDDHGMEELKDSSISQNLISINDYLEGDVKKKNITRVRWEDKQKKLIKSHFENHIKNKKAPNKKEAVEFIEKFNDIFQDRNWVTVKAFVYNCYK</sequence>
<name>A0A9P0FC35_BRAAE</name>
<organism evidence="1 2">
    <name type="scientific">Brassicogethes aeneus</name>
    <name type="common">Rape pollen beetle</name>
    <name type="synonym">Meligethes aeneus</name>
    <dbReference type="NCBI Taxonomy" id="1431903"/>
    <lineage>
        <taxon>Eukaryota</taxon>
        <taxon>Metazoa</taxon>
        <taxon>Ecdysozoa</taxon>
        <taxon>Arthropoda</taxon>
        <taxon>Hexapoda</taxon>
        <taxon>Insecta</taxon>
        <taxon>Pterygota</taxon>
        <taxon>Neoptera</taxon>
        <taxon>Endopterygota</taxon>
        <taxon>Coleoptera</taxon>
        <taxon>Polyphaga</taxon>
        <taxon>Cucujiformia</taxon>
        <taxon>Nitidulidae</taxon>
        <taxon>Meligethinae</taxon>
        <taxon>Brassicogethes</taxon>
    </lineage>
</organism>
<evidence type="ECO:0000313" key="2">
    <source>
        <dbReference type="Proteomes" id="UP001154078"/>
    </source>
</evidence>
<dbReference type="PANTHER" id="PTHR33480">
    <property type="entry name" value="SET DOMAIN-CONTAINING PROTEIN-RELATED"/>
    <property type="match status" value="1"/>
</dbReference>
<reference evidence="1" key="1">
    <citation type="submission" date="2021-12" db="EMBL/GenBank/DDBJ databases">
        <authorList>
            <person name="King R."/>
        </authorList>
    </citation>
    <scope>NUCLEOTIDE SEQUENCE</scope>
</reference>
<gene>
    <name evidence="1" type="ORF">MELIAE_LOCUS2780</name>
</gene>
<protein>
    <submittedName>
        <fullName evidence="1">Uncharacterized protein</fullName>
    </submittedName>
</protein>
<dbReference type="AlphaFoldDB" id="A0A9P0FC35"/>